<reference evidence="2 3" key="1">
    <citation type="journal article" date="2021" name="MBio">
        <title>A New Model Trypanosomatid, Novymonas esmeraldas: Genomic Perception of Its 'Candidatus Pandoraea novymonadis' Endosymbiont.</title>
        <authorList>
            <person name="Zakharova A."/>
            <person name="Saura A."/>
            <person name="Butenko A."/>
            <person name="Podesvova L."/>
            <person name="Warmusova S."/>
            <person name="Kostygov A.Y."/>
            <person name="Nenarokova A."/>
            <person name="Lukes J."/>
            <person name="Opperdoes F.R."/>
            <person name="Yurchenko V."/>
        </authorList>
    </citation>
    <scope>NUCLEOTIDE SEQUENCE [LARGE SCALE GENOMIC DNA]</scope>
    <source>
        <strain evidence="2 3">E262AT.01</strain>
    </source>
</reference>
<gene>
    <name evidence="2" type="ORF">NESM_000666900</name>
</gene>
<dbReference type="AlphaFoldDB" id="A0AAW0EUL3"/>
<comment type="caution">
    <text evidence="2">The sequence shown here is derived from an EMBL/GenBank/DDBJ whole genome shotgun (WGS) entry which is preliminary data.</text>
</comment>
<dbReference type="Proteomes" id="UP001430356">
    <property type="component" value="Unassembled WGS sequence"/>
</dbReference>
<protein>
    <submittedName>
        <fullName evidence="2">Uncharacterized protein</fullName>
    </submittedName>
</protein>
<proteinExistence type="predicted"/>
<keyword evidence="3" id="KW-1185">Reference proteome</keyword>
<evidence type="ECO:0000256" key="1">
    <source>
        <dbReference type="SAM" id="MobiDB-lite"/>
    </source>
</evidence>
<dbReference type="EMBL" id="JAECZO010000098">
    <property type="protein sequence ID" value="KAK7197212.1"/>
    <property type="molecule type" value="Genomic_DNA"/>
</dbReference>
<sequence length="314" mass="33059">MRVLRRCSTLYPERAGFTAAVAPLRGTAHEAQAPVTRSSVLSRWTGGGPTRSAAATAADAAPQSLVGRGMRFASGLLRDVSSSTRSASTTAAPDSTVGDVPWDLCERMDYFVQYNVPSSWHVSEMLRDNSIAIQCSPPPPASSESSGLPVHGISLNCFAYKQRVKQADSARLLRVFLARFNASVGNSLEVLCEGDPPPPPASEATLPTAEHRGAGDGGGAAAVYSSMRDGGGAEMCRALATQLRCAVAEITFTPGPGLPLAHGLCRAFYNTNGRFHYVVVVAVPEGEYVASLDLVLHALTSVVESRVEAAARRT</sequence>
<evidence type="ECO:0000313" key="2">
    <source>
        <dbReference type="EMBL" id="KAK7197212.1"/>
    </source>
</evidence>
<name>A0AAW0EUL3_9TRYP</name>
<accession>A0AAW0EUL3</accession>
<evidence type="ECO:0000313" key="3">
    <source>
        <dbReference type="Proteomes" id="UP001430356"/>
    </source>
</evidence>
<feature type="region of interest" description="Disordered" evidence="1">
    <location>
        <begin position="193"/>
        <end position="218"/>
    </location>
</feature>
<organism evidence="2 3">
    <name type="scientific">Novymonas esmeraldas</name>
    <dbReference type="NCBI Taxonomy" id="1808958"/>
    <lineage>
        <taxon>Eukaryota</taxon>
        <taxon>Discoba</taxon>
        <taxon>Euglenozoa</taxon>
        <taxon>Kinetoplastea</taxon>
        <taxon>Metakinetoplastina</taxon>
        <taxon>Trypanosomatida</taxon>
        <taxon>Trypanosomatidae</taxon>
        <taxon>Novymonas</taxon>
    </lineage>
</organism>